<gene>
    <name evidence="1" type="ORF">LRP29_12420</name>
</gene>
<evidence type="ECO:0000313" key="1">
    <source>
        <dbReference type="EMBL" id="UTU54140.1"/>
    </source>
</evidence>
<protein>
    <submittedName>
        <fullName evidence="1">Uncharacterized protein</fullName>
    </submittedName>
</protein>
<keyword evidence="2" id="KW-1185">Reference proteome</keyword>
<dbReference type="RefSeq" id="WP_024504522.1">
    <property type="nucleotide sequence ID" value="NZ_CP088147.1"/>
</dbReference>
<reference evidence="1 2" key="1">
    <citation type="journal article" date="2022" name="Microbiol. Resour. Announc.">
        <title>Complete Genome Sequence of Mesorhizobium ciceri Strain R30, a Rhizobium Used as a Commercial Inoculant for Chickpea in Argentina.</title>
        <authorList>
            <person name="Foresto E."/>
            <person name="Revale S."/>
            <person name="Primo E."/>
            <person name="Nievas F."/>
            <person name="Carezzano E."/>
            <person name="Puente M."/>
            <person name="Alzari P."/>
            <person name="Mart M."/>
            <person name="Ben-Assaya M."/>
            <person name="Mornico D."/>
            <person name="Santoro M."/>
            <person name="Mart F."/>
            <person name="Giordano W."/>
            <person name="Bogino P."/>
        </authorList>
    </citation>
    <scope>NUCLEOTIDE SEQUENCE [LARGE SCALE GENOMIC DNA]</scope>
    <source>
        <strain evidence="1 2">R30</strain>
    </source>
</reference>
<proteinExistence type="predicted"/>
<dbReference type="Proteomes" id="UP001060070">
    <property type="component" value="Chromosome"/>
</dbReference>
<evidence type="ECO:0000313" key="2">
    <source>
        <dbReference type="Proteomes" id="UP001060070"/>
    </source>
</evidence>
<organism evidence="1 2">
    <name type="scientific">Mesorhizobium ciceri</name>
    <dbReference type="NCBI Taxonomy" id="39645"/>
    <lineage>
        <taxon>Bacteria</taxon>
        <taxon>Pseudomonadati</taxon>
        <taxon>Pseudomonadota</taxon>
        <taxon>Alphaproteobacteria</taxon>
        <taxon>Hyphomicrobiales</taxon>
        <taxon>Phyllobacteriaceae</taxon>
        <taxon>Mesorhizobium</taxon>
    </lineage>
</organism>
<dbReference type="AlphaFoldDB" id="A0AB38THM3"/>
<name>A0AB38THM3_9HYPH</name>
<dbReference type="EMBL" id="CP088147">
    <property type="protein sequence ID" value="UTU54140.1"/>
    <property type="molecule type" value="Genomic_DNA"/>
</dbReference>
<sequence length="372" mass="39940">MALKEWAFGLGEWKTVAGAGFCAVLLGALAGSASADDALKLTELSPNGADACFGRVYDAAHLKAHPKQKVARIFFYYGHDPVSRPNEEPTGNSDTSYNAFIATTVRGAKSPEWAGGWCNHASEDGKTGPVHCGMECDRTLASLKVDDKGRLFLSDLQPDIYLDVGSEEELGAAEYDRQALGSEDDNFRLDPMPAATCQAEFARIDPVAAALGAPLRERLKPDQAFCYGRDYDAAHLGSHPDQLTQSIRVFRGKVELASFASGGDTANWPDGADIAVTVTTRQKSAKVTQTYSCQGEADQWRCAASTKMSDFSCDIAQKEIFLKRGANGTMMLANPNSALAIVDLCSKADAGKTKSDDKVYRLKPMPQSACSP</sequence>
<accession>A0AB38THM3</accession>